<protein>
    <submittedName>
        <fullName evidence="5">Crp/Fnr family transcriptional regulator</fullName>
    </submittedName>
</protein>
<dbReference type="Pfam" id="PF00027">
    <property type="entry name" value="cNMP_binding"/>
    <property type="match status" value="1"/>
</dbReference>
<evidence type="ECO:0000259" key="4">
    <source>
        <dbReference type="PROSITE" id="PS50042"/>
    </source>
</evidence>
<dbReference type="AlphaFoldDB" id="A0A2X2UFQ2"/>
<dbReference type="InterPro" id="IPR036388">
    <property type="entry name" value="WH-like_DNA-bd_sf"/>
</dbReference>
<dbReference type="InterPro" id="IPR012318">
    <property type="entry name" value="HTH_CRP"/>
</dbReference>
<dbReference type="EMBL" id="UAVW01000009">
    <property type="protein sequence ID" value="SQB10765.1"/>
    <property type="molecule type" value="Genomic_DNA"/>
</dbReference>
<dbReference type="SUPFAM" id="SSF46785">
    <property type="entry name" value="Winged helix' DNA-binding domain"/>
    <property type="match status" value="1"/>
</dbReference>
<dbReference type="GO" id="GO:0003677">
    <property type="term" value="F:DNA binding"/>
    <property type="evidence" value="ECO:0007669"/>
    <property type="project" value="UniProtKB-KW"/>
</dbReference>
<dbReference type="PROSITE" id="PS50042">
    <property type="entry name" value="CNMP_BINDING_3"/>
    <property type="match status" value="1"/>
</dbReference>
<dbReference type="SUPFAM" id="SSF51206">
    <property type="entry name" value="cAMP-binding domain-like"/>
    <property type="match status" value="1"/>
</dbReference>
<dbReference type="InterPro" id="IPR014710">
    <property type="entry name" value="RmlC-like_jellyroll"/>
</dbReference>
<feature type="domain" description="Cyclic nucleotide-binding" evidence="4">
    <location>
        <begin position="39"/>
        <end position="122"/>
    </location>
</feature>
<keyword evidence="6" id="KW-1185">Reference proteome</keyword>
<gene>
    <name evidence="5" type="primary">crp_2</name>
    <name evidence="5" type="ORF">NCTC11224_02102</name>
</gene>
<dbReference type="InterPro" id="IPR000595">
    <property type="entry name" value="cNMP-bd_dom"/>
</dbReference>
<proteinExistence type="predicted"/>
<evidence type="ECO:0000256" key="1">
    <source>
        <dbReference type="ARBA" id="ARBA00023015"/>
    </source>
</evidence>
<keyword evidence="3" id="KW-0804">Transcription</keyword>
<dbReference type="InterPro" id="IPR036390">
    <property type="entry name" value="WH_DNA-bd_sf"/>
</dbReference>
<dbReference type="Gene3D" id="1.10.10.10">
    <property type="entry name" value="Winged helix-like DNA-binding domain superfamily/Winged helix DNA-binding domain"/>
    <property type="match status" value="1"/>
</dbReference>
<dbReference type="InterPro" id="IPR018490">
    <property type="entry name" value="cNMP-bd_dom_sf"/>
</dbReference>
<accession>A0A2X2UFQ2</accession>
<dbReference type="RefSeq" id="WP_112481914.1">
    <property type="nucleotide sequence ID" value="NZ_CAUDZF010000027.1"/>
</dbReference>
<reference evidence="5 6" key="1">
    <citation type="submission" date="2018-06" db="EMBL/GenBank/DDBJ databases">
        <authorList>
            <consortium name="Pathogen Informatics"/>
            <person name="Doyle S."/>
        </authorList>
    </citation>
    <scope>NUCLEOTIDE SEQUENCE [LARGE SCALE GENOMIC DNA]</scope>
    <source>
        <strain evidence="5 6">NCTC11224</strain>
    </source>
</reference>
<dbReference type="Proteomes" id="UP000251853">
    <property type="component" value="Unassembled WGS sequence"/>
</dbReference>
<evidence type="ECO:0000256" key="3">
    <source>
        <dbReference type="ARBA" id="ARBA00023163"/>
    </source>
</evidence>
<name>A0A2X2UFQ2_9FIRM</name>
<evidence type="ECO:0000313" key="6">
    <source>
        <dbReference type="Proteomes" id="UP000251853"/>
    </source>
</evidence>
<sequence>MIWEQILEDCKQYDCYPSVKSFFSTCPPLIRNYLSVCAFLPGQILTKAGTPCSTVYILISGRLQTIEEKAGEMPYSFFDLVPFDVLGDYELFSEDAESFVTVQVREPSVCLTLPARFYLQWISTDSTALFFRTKLLMKQLSRQLISNRRFLLMTYEERCMYIICQEARRSLMANGSCRFKLNRELLAAKTGCSLRTIHRLMKELEEKELIGLTGGRVNVTHGQLTRLLKLLDAPL</sequence>
<keyword evidence="2" id="KW-0238">DNA-binding</keyword>
<dbReference type="GO" id="GO:0006355">
    <property type="term" value="P:regulation of DNA-templated transcription"/>
    <property type="evidence" value="ECO:0007669"/>
    <property type="project" value="InterPro"/>
</dbReference>
<evidence type="ECO:0000313" key="5">
    <source>
        <dbReference type="EMBL" id="SQB10765.1"/>
    </source>
</evidence>
<dbReference type="SMART" id="SM00419">
    <property type="entry name" value="HTH_CRP"/>
    <property type="match status" value="1"/>
</dbReference>
<organism evidence="5 6">
    <name type="scientific">Enterocloster clostridioformis</name>
    <dbReference type="NCBI Taxonomy" id="1531"/>
    <lineage>
        <taxon>Bacteria</taxon>
        <taxon>Bacillati</taxon>
        <taxon>Bacillota</taxon>
        <taxon>Clostridia</taxon>
        <taxon>Lachnospirales</taxon>
        <taxon>Lachnospiraceae</taxon>
        <taxon>Enterocloster</taxon>
    </lineage>
</organism>
<dbReference type="Gene3D" id="2.60.120.10">
    <property type="entry name" value="Jelly Rolls"/>
    <property type="match status" value="1"/>
</dbReference>
<keyword evidence="1" id="KW-0805">Transcription regulation</keyword>
<evidence type="ECO:0000256" key="2">
    <source>
        <dbReference type="ARBA" id="ARBA00023125"/>
    </source>
</evidence>